<gene>
    <name evidence="3" type="ORF">R1sor_013736</name>
</gene>
<dbReference type="Proteomes" id="UP001633002">
    <property type="component" value="Unassembled WGS sequence"/>
</dbReference>
<name>A0ABD3HA23_9MARC</name>
<dbReference type="PANTHER" id="PTHR24223">
    <property type="entry name" value="ATP-BINDING CASSETTE SUB-FAMILY C"/>
    <property type="match status" value="1"/>
</dbReference>
<dbReference type="EMBL" id="JBJQOH010000004">
    <property type="protein sequence ID" value="KAL3687427.1"/>
    <property type="molecule type" value="Genomic_DNA"/>
</dbReference>
<dbReference type="InterPro" id="IPR050173">
    <property type="entry name" value="ABC_transporter_C-like"/>
</dbReference>
<protein>
    <recommendedName>
        <fullName evidence="5">ABC transporter domain-containing protein</fullName>
    </recommendedName>
</protein>
<dbReference type="AlphaFoldDB" id="A0ABD3HA23"/>
<reference evidence="3 4" key="1">
    <citation type="submission" date="2024-09" db="EMBL/GenBank/DDBJ databases">
        <title>Chromosome-scale assembly of Riccia sorocarpa.</title>
        <authorList>
            <person name="Paukszto L."/>
        </authorList>
    </citation>
    <scope>NUCLEOTIDE SEQUENCE [LARGE SCALE GENOMIC DNA]</scope>
    <source>
        <strain evidence="3">LP-2024</strain>
        <tissue evidence="3">Aerial parts of the thallus</tissue>
    </source>
</reference>
<keyword evidence="2" id="KW-0067">ATP-binding</keyword>
<evidence type="ECO:0000256" key="1">
    <source>
        <dbReference type="ARBA" id="ARBA00022741"/>
    </source>
</evidence>
<dbReference type="InterPro" id="IPR027417">
    <property type="entry name" value="P-loop_NTPase"/>
</dbReference>
<keyword evidence="4" id="KW-1185">Reference proteome</keyword>
<evidence type="ECO:0000313" key="3">
    <source>
        <dbReference type="EMBL" id="KAL3687427.1"/>
    </source>
</evidence>
<keyword evidence="1" id="KW-0547">Nucleotide-binding</keyword>
<sequence length="269" mass="30570">MGERKRSAEEDPSMKEPLFEEKAVEETRYLSKLEKVRDVEYGWLKRLIYVNTGTIFLFWSFPDICIGGNFRNISSDGRTANYGEILGSLAVFITRSTPLITLPELLPVKSQTKISADWLQTYLLEEEVQEDAVTRLRPANERDVTVEVKNGEFKLTESSETSTLKDISFQLAKWQKVGICGMVGTRKVEPSVTMEGTTAYVAHSSWIQSGKGRAMDRRRYELCCLQEDMELFASGDQTVIGERGINMSGGQKQRIQLARACTKMQMFIY</sequence>
<dbReference type="GO" id="GO:0005524">
    <property type="term" value="F:ATP binding"/>
    <property type="evidence" value="ECO:0007669"/>
    <property type="project" value="UniProtKB-KW"/>
</dbReference>
<evidence type="ECO:0008006" key="5">
    <source>
        <dbReference type="Google" id="ProtNLM"/>
    </source>
</evidence>
<evidence type="ECO:0000313" key="4">
    <source>
        <dbReference type="Proteomes" id="UP001633002"/>
    </source>
</evidence>
<organism evidence="3 4">
    <name type="scientific">Riccia sorocarpa</name>
    <dbReference type="NCBI Taxonomy" id="122646"/>
    <lineage>
        <taxon>Eukaryota</taxon>
        <taxon>Viridiplantae</taxon>
        <taxon>Streptophyta</taxon>
        <taxon>Embryophyta</taxon>
        <taxon>Marchantiophyta</taxon>
        <taxon>Marchantiopsida</taxon>
        <taxon>Marchantiidae</taxon>
        <taxon>Marchantiales</taxon>
        <taxon>Ricciaceae</taxon>
        <taxon>Riccia</taxon>
    </lineage>
</organism>
<dbReference type="Gene3D" id="3.40.50.300">
    <property type="entry name" value="P-loop containing nucleotide triphosphate hydrolases"/>
    <property type="match status" value="1"/>
</dbReference>
<proteinExistence type="predicted"/>
<evidence type="ECO:0000256" key="2">
    <source>
        <dbReference type="ARBA" id="ARBA00022840"/>
    </source>
</evidence>
<dbReference type="PANTHER" id="PTHR24223:SF189">
    <property type="entry name" value="ABC TRANSPORTER C FAMILY MEMBER 5"/>
    <property type="match status" value="1"/>
</dbReference>
<accession>A0ABD3HA23</accession>
<comment type="caution">
    <text evidence="3">The sequence shown here is derived from an EMBL/GenBank/DDBJ whole genome shotgun (WGS) entry which is preliminary data.</text>
</comment>
<dbReference type="SUPFAM" id="SSF52540">
    <property type="entry name" value="P-loop containing nucleoside triphosphate hydrolases"/>
    <property type="match status" value="1"/>
</dbReference>